<evidence type="ECO:0008006" key="4">
    <source>
        <dbReference type="Google" id="ProtNLM"/>
    </source>
</evidence>
<feature type="region of interest" description="Disordered" evidence="1">
    <location>
        <begin position="116"/>
        <end position="147"/>
    </location>
</feature>
<reference evidence="2 3" key="1">
    <citation type="submission" date="2020-08" db="EMBL/GenBank/DDBJ databases">
        <title>Genomic Encyclopedia of Type Strains, Phase IV (KMG-V): Genome sequencing to study the core and pangenomes of soil and plant-associated prokaryotes.</title>
        <authorList>
            <person name="Whitman W."/>
        </authorList>
    </citation>
    <scope>NUCLEOTIDE SEQUENCE [LARGE SCALE GENOMIC DNA]</scope>
    <source>
        <strain evidence="2 3">X5P3</strain>
    </source>
</reference>
<accession>A0A7W7ZLM8</accession>
<dbReference type="AlphaFoldDB" id="A0A7W7ZLM8"/>
<dbReference type="Pfam" id="PF10387">
    <property type="entry name" value="DUF2442"/>
    <property type="match status" value="1"/>
</dbReference>
<comment type="caution">
    <text evidence="2">The sequence shown here is derived from an EMBL/GenBank/DDBJ whole genome shotgun (WGS) entry which is preliminary data.</text>
</comment>
<organism evidence="2 3">
    <name type="scientific">Granulicella mallensis</name>
    <dbReference type="NCBI Taxonomy" id="940614"/>
    <lineage>
        <taxon>Bacteria</taxon>
        <taxon>Pseudomonadati</taxon>
        <taxon>Acidobacteriota</taxon>
        <taxon>Terriglobia</taxon>
        <taxon>Terriglobales</taxon>
        <taxon>Acidobacteriaceae</taxon>
        <taxon>Granulicella</taxon>
    </lineage>
</organism>
<sequence>MTTHRVVTTDAQIDQAISRAKALANEPRVTDVTYRPGPGLDLLILQMSDGHRCVLPREDLQGLQGATRQQISQIEILGNGTGLHWPALDVDLYVPALLQGIYGTRKWMAEIGAKGGAASSIAKRRASRANGRRGGRPKRQESSAIAA</sequence>
<feature type="compositionally biased region" description="Basic residues" evidence="1">
    <location>
        <begin position="122"/>
        <end position="137"/>
    </location>
</feature>
<evidence type="ECO:0000313" key="3">
    <source>
        <dbReference type="Proteomes" id="UP000584867"/>
    </source>
</evidence>
<dbReference type="Gene3D" id="3.30.2020.40">
    <property type="entry name" value="Uncharacterised protein PF10387, DUF2442"/>
    <property type="match status" value="1"/>
</dbReference>
<evidence type="ECO:0000256" key="1">
    <source>
        <dbReference type="SAM" id="MobiDB-lite"/>
    </source>
</evidence>
<name>A0A7W7ZLM8_9BACT</name>
<protein>
    <recommendedName>
        <fullName evidence="4">DUF2442 domain-containing protein</fullName>
    </recommendedName>
</protein>
<evidence type="ECO:0000313" key="2">
    <source>
        <dbReference type="EMBL" id="MBB5062168.1"/>
    </source>
</evidence>
<gene>
    <name evidence="2" type="ORF">HDF15_000495</name>
</gene>
<dbReference type="Proteomes" id="UP000584867">
    <property type="component" value="Unassembled WGS sequence"/>
</dbReference>
<dbReference type="RefSeq" id="WP_184252670.1">
    <property type="nucleotide sequence ID" value="NZ_JACHIO010000002.1"/>
</dbReference>
<dbReference type="EMBL" id="JACHIO010000002">
    <property type="protein sequence ID" value="MBB5062168.1"/>
    <property type="molecule type" value="Genomic_DNA"/>
</dbReference>
<proteinExistence type="predicted"/>
<dbReference type="InterPro" id="IPR018841">
    <property type="entry name" value="DUF2442"/>
</dbReference>